<evidence type="ECO:0000313" key="1">
    <source>
        <dbReference type="EMBL" id="OQR72037.1"/>
    </source>
</evidence>
<dbReference type="InParanoid" id="A0A1V9XES4"/>
<keyword evidence="2" id="KW-1185">Reference proteome</keyword>
<protein>
    <submittedName>
        <fullName evidence="1">Uncharacterized protein</fullName>
    </submittedName>
</protein>
<dbReference type="AlphaFoldDB" id="A0A1V9XES4"/>
<name>A0A1V9XES4_9ACAR</name>
<dbReference type="Proteomes" id="UP000192247">
    <property type="component" value="Unassembled WGS sequence"/>
</dbReference>
<dbReference type="EMBL" id="MNPL01012636">
    <property type="protein sequence ID" value="OQR72037.1"/>
    <property type="molecule type" value="Genomic_DNA"/>
</dbReference>
<gene>
    <name evidence="1" type="ORF">BIW11_03856</name>
</gene>
<accession>A0A1V9XES4</accession>
<comment type="caution">
    <text evidence="1">The sequence shown here is derived from an EMBL/GenBank/DDBJ whole genome shotgun (WGS) entry which is preliminary data.</text>
</comment>
<proteinExistence type="predicted"/>
<sequence>MVEGPQGDAIAAGTCYAISPYLNPRKCLCCATANNRSRCVQTVQFRGVGAMERCNPAGGAVTSDIASWPTSSLPVAAPTTTPELPGDLNLRETVTESAVLPLSMAPVLEVFMGAYAPPPALSLSTGPTRTALHCTAA</sequence>
<organism evidence="1 2">
    <name type="scientific">Tropilaelaps mercedesae</name>
    <dbReference type="NCBI Taxonomy" id="418985"/>
    <lineage>
        <taxon>Eukaryota</taxon>
        <taxon>Metazoa</taxon>
        <taxon>Ecdysozoa</taxon>
        <taxon>Arthropoda</taxon>
        <taxon>Chelicerata</taxon>
        <taxon>Arachnida</taxon>
        <taxon>Acari</taxon>
        <taxon>Parasitiformes</taxon>
        <taxon>Mesostigmata</taxon>
        <taxon>Gamasina</taxon>
        <taxon>Dermanyssoidea</taxon>
        <taxon>Laelapidae</taxon>
        <taxon>Tropilaelaps</taxon>
    </lineage>
</organism>
<evidence type="ECO:0000313" key="2">
    <source>
        <dbReference type="Proteomes" id="UP000192247"/>
    </source>
</evidence>
<reference evidence="1 2" key="1">
    <citation type="journal article" date="2017" name="Gigascience">
        <title>Draft genome of the honey bee ectoparasitic mite, Tropilaelaps mercedesae, is shaped by the parasitic life history.</title>
        <authorList>
            <person name="Dong X."/>
            <person name="Armstrong S.D."/>
            <person name="Xia D."/>
            <person name="Makepeace B.L."/>
            <person name="Darby A.C."/>
            <person name="Kadowaki T."/>
        </authorList>
    </citation>
    <scope>NUCLEOTIDE SEQUENCE [LARGE SCALE GENOMIC DNA]</scope>
    <source>
        <strain evidence="1">Wuxi-XJTLU</strain>
    </source>
</reference>